<keyword evidence="2" id="KW-0808">Transferase</keyword>
<proteinExistence type="predicted"/>
<gene>
    <name evidence="2" type="ORF">V3330_14215</name>
</gene>
<dbReference type="EMBL" id="JAZHOG010000009">
    <property type="protein sequence ID" value="MEJ8568785.1"/>
    <property type="molecule type" value="Genomic_DNA"/>
</dbReference>
<keyword evidence="3" id="KW-1185">Reference proteome</keyword>
<dbReference type="SUPFAM" id="SSF53335">
    <property type="entry name" value="S-adenosyl-L-methionine-dependent methyltransferases"/>
    <property type="match status" value="1"/>
</dbReference>
<dbReference type="GO" id="GO:0032259">
    <property type="term" value="P:methylation"/>
    <property type="evidence" value="ECO:0007669"/>
    <property type="project" value="UniProtKB-KW"/>
</dbReference>
<comment type="caution">
    <text evidence="2">The sequence shown here is derived from an EMBL/GenBank/DDBJ whole genome shotgun (WGS) entry which is preliminary data.</text>
</comment>
<dbReference type="RefSeq" id="WP_354696106.1">
    <property type="nucleotide sequence ID" value="NZ_JAZHOG010000009.1"/>
</dbReference>
<dbReference type="Gene3D" id="3.40.50.150">
    <property type="entry name" value="Vaccinia Virus protein VP39"/>
    <property type="match status" value="1"/>
</dbReference>
<name>A0AAW9RIV0_9GAMM</name>
<dbReference type="InterPro" id="IPR013216">
    <property type="entry name" value="Methyltransf_11"/>
</dbReference>
<sequence>MSEGVRINLGSGHWKLPGWVNVDLDRDSRPDVCADLSAGLPFRDRCADYMHTEDFIDQLDLEHARRFLRECHRILRPGGVIRVLTPDVEQLARMYLDDPDGLKALWRDHVGVPLRYETPAEILNVGMRFAGHTFLYDAETFAELATDCGFRAERVGFNQSGREPLRGLDLRSPDNAISLYHDCYRLD</sequence>
<dbReference type="GO" id="GO:0008757">
    <property type="term" value="F:S-adenosylmethionine-dependent methyltransferase activity"/>
    <property type="evidence" value="ECO:0007669"/>
    <property type="project" value="InterPro"/>
</dbReference>
<dbReference type="InterPro" id="IPR029063">
    <property type="entry name" value="SAM-dependent_MTases_sf"/>
</dbReference>
<reference evidence="2 3" key="1">
    <citation type="submission" date="2024-02" db="EMBL/GenBank/DDBJ databases">
        <title>A novel Wenzhouxiangellaceae bacterium, isolated from coastal sediments.</title>
        <authorList>
            <person name="Du Z.-J."/>
            <person name="Ye Y.-Q."/>
            <person name="Zhang X.-Y."/>
        </authorList>
    </citation>
    <scope>NUCLEOTIDE SEQUENCE [LARGE SCALE GENOMIC DNA]</scope>
    <source>
        <strain evidence="2 3">CH-27</strain>
    </source>
</reference>
<keyword evidence="2" id="KW-0489">Methyltransferase</keyword>
<feature type="domain" description="Methyltransferase type 11" evidence="1">
    <location>
        <begin position="31"/>
        <end position="81"/>
    </location>
</feature>
<protein>
    <submittedName>
        <fullName evidence="2">Methyltransferase domain-containing protein</fullName>
    </submittedName>
</protein>
<evidence type="ECO:0000259" key="1">
    <source>
        <dbReference type="Pfam" id="PF08241"/>
    </source>
</evidence>
<evidence type="ECO:0000313" key="3">
    <source>
        <dbReference type="Proteomes" id="UP001359886"/>
    </source>
</evidence>
<dbReference type="AlphaFoldDB" id="A0AAW9RIV0"/>
<dbReference type="Pfam" id="PF08241">
    <property type="entry name" value="Methyltransf_11"/>
    <property type="match status" value="1"/>
</dbReference>
<accession>A0AAW9RIV0</accession>
<organism evidence="2 3">
    <name type="scientific">Elongatibacter sediminis</name>
    <dbReference type="NCBI Taxonomy" id="3119006"/>
    <lineage>
        <taxon>Bacteria</taxon>
        <taxon>Pseudomonadati</taxon>
        <taxon>Pseudomonadota</taxon>
        <taxon>Gammaproteobacteria</taxon>
        <taxon>Chromatiales</taxon>
        <taxon>Wenzhouxiangellaceae</taxon>
        <taxon>Elongatibacter</taxon>
    </lineage>
</organism>
<evidence type="ECO:0000313" key="2">
    <source>
        <dbReference type="EMBL" id="MEJ8568785.1"/>
    </source>
</evidence>
<dbReference type="Proteomes" id="UP001359886">
    <property type="component" value="Unassembled WGS sequence"/>
</dbReference>